<name>A0AAD4KHK0_9EURO</name>
<dbReference type="RefSeq" id="XP_046065117.1">
    <property type="nucleotide sequence ID" value="XM_046217696.1"/>
</dbReference>
<dbReference type="Pfam" id="PF13924">
    <property type="entry name" value="Lipocalin_5"/>
    <property type="match status" value="1"/>
</dbReference>
<proteinExistence type="predicted"/>
<accession>A0AAD4KHK0</accession>
<dbReference type="GeneID" id="70247983"/>
<dbReference type="AlphaFoldDB" id="A0AAD4KHK0"/>
<gene>
    <name evidence="2" type="ORF">BGW36DRAFT_392466</name>
</gene>
<sequence length="159" mass="17652">MLSASDLRERLIGAWSLVDIDFRIENATNDLVSYSDDTGTRGILLYTPDGYMSVQISQSSAPRSAIAVPGSVSEEAEVRTFIRGFIAYSGRFDIKEHKGRLHLMHFVELCNFPNGQGDVQERTADLEGDFLQLSTDTAISGMAEFQSATLRWKRIDIGV</sequence>
<comment type="caution">
    <text evidence="2">The sequence shown here is derived from an EMBL/GenBank/DDBJ whole genome shotgun (WGS) entry which is preliminary data.</text>
</comment>
<dbReference type="InterPro" id="IPR024311">
    <property type="entry name" value="Lipocalin-like"/>
</dbReference>
<evidence type="ECO:0000313" key="3">
    <source>
        <dbReference type="Proteomes" id="UP001201262"/>
    </source>
</evidence>
<keyword evidence="3" id="KW-1185">Reference proteome</keyword>
<evidence type="ECO:0000313" key="2">
    <source>
        <dbReference type="EMBL" id="KAH8688608.1"/>
    </source>
</evidence>
<protein>
    <submittedName>
        <fullName evidence="2">Lipocalin-like domain-containing protein</fullName>
    </submittedName>
</protein>
<feature type="domain" description="Lipocalin-like" evidence="1">
    <location>
        <begin position="12"/>
        <end position="155"/>
    </location>
</feature>
<organism evidence="2 3">
    <name type="scientific">Talaromyces proteolyticus</name>
    <dbReference type="NCBI Taxonomy" id="1131652"/>
    <lineage>
        <taxon>Eukaryota</taxon>
        <taxon>Fungi</taxon>
        <taxon>Dikarya</taxon>
        <taxon>Ascomycota</taxon>
        <taxon>Pezizomycotina</taxon>
        <taxon>Eurotiomycetes</taxon>
        <taxon>Eurotiomycetidae</taxon>
        <taxon>Eurotiales</taxon>
        <taxon>Trichocomaceae</taxon>
        <taxon>Talaromyces</taxon>
        <taxon>Talaromyces sect. Bacilispori</taxon>
    </lineage>
</organism>
<evidence type="ECO:0000259" key="1">
    <source>
        <dbReference type="Pfam" id="PF13924"/>
    </source>
</evidence>
<dbReference type="Proteomes" id="UP001201262">
    <property type="component" value="Unassembled WGS sequence"/>
</dbReference>
<dbReference type="EMBL" id="JAJTJA010000020">
    <property type="protein sequence ID" value="KAH8688608.1"/>
    <property type="molecule type" value="Genomic_DNA"/>
</dbReference>
<reference evidence="2" key="1">
    <citation type="submission" date="2021-12" db="EMBL/GenBank/DDBJ databases">
        <title>Convergent genome expansion in fungi linked to evolution of root-endophyte symbiosis.</title>
        <authorList>
            <consortium name="DOE Joint Genome Institute"/>
            <person name="Ke Y.-H."/>
            <person name="Bonito G."/>
            <person name="Liao H.-L."/>
            <person name="Looney B."/>
            <person name="Rojas-Flechas A."/>
            <person name="Nash J."/>
            <person name="Hameed K."/>
            <person name="Schadt C."/>
            <person name="Martin F."/>
            <person name="Crous P.W."/>
            <person name="Miettinen O."/>
            <person name="Magnuson J.K."/>
            <person name="Labbe J."/>
            <person name="Jacobson D."/>
            <person name="Doktycz M.J."/>
            <person name="Veneault-Fourrey C."/>
            <person name="Kuo A."/>
            <person name="Mondo S."/>
            <person name="Calhoun S."/>
            <person name="Riley R."/>
            <person name="Ohm R."/>
            <person name="LaButti K."/>
            <person name="Andreopoulos B."/>
            <person name="Pangilinan J."/>
            <person name="Nolan M."/>
            <person name="Tritt A."/>
            <person name="Clum A."/>
            <person name="Lipzen A."/>
            <person name="Daum C."/>
            <person name="Barry K."/>
            <person name="Grigoriev I.V."/>
            <person name="Vilgalys R."/>
        </authorList>
    </citation>
    <scope>NUCLEOTIDE SEQUENCE</scope>
    <source>
        <strain evidence="2">PMI_201</strain>
    </source>
</reference>